<dbReference type="Proteomes" id="UP000320390">
    <property type="component" value="Chromosome"/>
</dbReference>
<dbReference type="Gene3D" id="3.40.50.1820">
    <property type="entry name" value="alpha/beta hydrolase"/>
    <property type="match status" value="1"/>
</dbReference>
<feature type="region of interest" description="Disordered" evidence="1">
    <location>
        <begin position="170"/>
        <end position="218"/>
    </location>
</feature>
<dbReference type="PANTHER" id="PTHR11731">
    <property type="entry name" value="PROTEASE FAMILY S9B,C DIPEPTIDYL-PEPTIDASE IV-RELATED"/>
    <property type="match status" value="1"/>
</dbReference>
<evidence type="ECO:0000313" key="5">
    <source>
        <dbReference type="Proteomes" id="UP000320390"/>
    </source>
</evidence>
<proteinExistence type="predicted"/>
<dbReference type="Pfam" id="PF00326">
    <property type="entry name" value="Peptidase_S9"/>
    <property type="match status" value="1"/>
</dbReference>
<sequence>MHFGSACLAAQGSEAQYQRAASLGERLRGAVRGADLGYRWSEDGSRLWFERPGEDGKPAAFEIVVKTGERVASTSLDEIEADSPWALRLEPTRAWARTRRNGARVQLRFVNRTEGALELEWLDGSGSAKSYGTVAAGESRVQDTVAGHLWRVSTEGGESEALGMIEAPAGGGAVFVDGPAGRGEERRRPRRGESGPDAEELDIQVPEGERRVGRPSMAPDGKHVAYLFETAGEHREVTLVEAAPSDQLQPRAQTFRYDKPGDALDVRMPRAFSVESGEEVELDRGQFPDPWSIRDLHWSEDGTRLYFVHVQRGHRVVKLIELDVRSGVTRAVIDERPETFFDYANKLYVRHLEATDEVLWMSERSGWNHLYRVNRSTGEVASLTTGLGEETVVRAVESVDEEARTVRLRLRGLYPDQDPYHDHFARIDIDTGAATPLTFADGTHSLEFSPDGAAYVATWQRVDHAPVRELRRSSDGGLIAELSRADASAASNVLARLPARFVAPGRDGKTPIHGILHWPSDFDPSRRYPVIEEIYAGPHDAHVPKTFRLNREPQRLAELGFIVVQIDGMGTNWRSKAFHDVAWKNLADAGFPDRIAWMKAAAQQYPEMDLTRVGIYGGSAGGQNAMRAVLDHATFYRAAAADCGCHDNRMDKVWWNELWMGWPVDDSYLASSNLEHASRLAGALLLTVGAMDRNVDPSSTMQVVQALIEADKDFDLIVFPSGGHGAGSSKYGRRRRDDFFIRNLYGHEPRLESPPASHPLPQTNAPR</sequence>
<dbReference type="GO" id="GO:0006508">
    <property type="term" value="P:proteolysis"/>
    <property type="evidence" value="ECO:0007669"/>
    <property type="project" value="InterPro"/>
</dbReference>
<keyword evidence="5" id="KW-1185">Reference proteome</keyword>
<dbReference type="InterPro" id="IPR050278">
    <property type="entry name" value="Serine_Prot_S9B/DPPIV"/>
</dbReference>
<dbReference type="SUPFAM" id="SSF82171">
    <property type="entry name" value="DPP6 N-terminal domain-like"/>
    <property type="match status" value="1"/>
</dbReference>
<dbReference type="InterPro" id="IPR029058">
    <property type="entry name" value="AB_hydrolase_fold"/>
</dbReference>
<reference evidence="4 5" key="1">
    <citation type="submission" date="2019-02" db="EMBL/GenBank/DDBJ databases">
        <title>Deep-cultivation of Planctomycetes and their phenomic and genomic characterization uncovers novel biology.</title>
        <authorList>
            <person name="Wiegand S."/>
            <person name="Jogler M."/>
            <person name="Boedeker C."/>
            <person name="Pinto D."/>
            <person name="Vollmers J."/>
            <person name="Rivas-Marin E."/>
            <person name="Kohn T."/>
            <person name="Peeters S.H."/>
            <person name="Heuer A."/>
            <person name="Rast P."/>
            <person name="Oberbeckmann S."/>
            <person name="Bunk B."/>
            <person name="Jeske O."/>
            <person name="Meyerdierks A."/>
            <person name="Storesund J.E."/>
            <person name="Kallscheuer N."/>
            <person name="Luecker S."/>
            <person name="Lage O.M."/>
            <person name="Pohl T."/>
            <person name="Merkel B.J."/>
            <person name="Hornburger P."/>
            <person name="Mueller R.-W."/>
            <person name="Bruemmer F."/>
            <person name="Labrenz M."/>
            <person name="Spormann A.M."/>
            <person name="Op den Camp H."/>
            <person name="Overmann J."/>
            <person name="Amann R."/>
            <person name="Jetten M.S.M."/>
            <person name="Mascher T."/>
            <person name="Medema M.H."/>
            <person name="Devos D.P."/>
            <person name="Kaster A.-K."/>
            <person name="Ovreas L."/>
            <person name="Rohde M."/>
            <person name="Galperin M.Y."/>
            <person name="Jogler C."/>
        </authorList>
    </citation>
    <scope>NUCLEOTIDE SEQUENCE [LARGE SCALE GENOMIC DNA]</scope>
    <source>
        <strain evidence="4 5">Poly30</strain>
    </source>
</reference>
<accession>A0A518EXX2</accession>
<evidence type="ECO:0000259" key="3">
    <source>
        <dbReference type="Pfam" id="PF00930"/>
    </source>
</evidence>
<evidence type="ECO:0000256" key="1">
    <source>
        <dbReference type="SAM" id="MobiDB-lite"/>
    </source>
</evidence>
<dbReference type="InterPro" id="IPR002469">
    <property type="entry name" value="Peptidase_S9B_N"/>
</dbReference>
<dbReference type="EMBL" id="CP036434">
    <property type="protein sequence ID" value="QDV08928.1"/>
    <property type="molecule type" value="Genomic_DNA"/>
</dbReference>
<dbReference type="InterPro" id="IPR037140">
    <property type="entry name" value="VHL_beta_dom_sf"/>
</dbReference>
<dbReference type="PANTHER" id="PTHR11731:SF118">
    <property type="entry name" value="BLR1971 PROTEIN"/>
    <property type="match status" value="1"/>
</dbReference>
<dbReference type="AlphaFoldDB" id="A0A518EXX2"/>
<dbReference type="Gene3D" id="2.60.40.780">
    <property type="entry name" value="von Hippel-Lindau disease tumour suppressor, beta domain"/>
    <property type="match status" value="1"/>
</dbReference>
<organism evidence="4 5">
    <name type="scientific">Saltatorellus ferox</name>
    <dbReference type="NCBI Taxonomy" id="2528018"/>
    <lineage>
        <taxon>Bacteria</taxon>
        <taxon>Pseudomonadati</taxon>
        <taxon>Planctomycetota</taxon>
        <taxon>Planctomycetia</taxon>
        <taxon>Planctomycetia incertae sedis</taxon>
        <taxon>Saltatorellus</taxon>
    </lineage>
</organism>
<evidence type="ECO:0000313" key="4">
    <source>
        <dbReference type="EMBL" id="QDV08928.1"/>
    </source>
</evidence>
<name>A0A518EXX2_9BACT</name>
<keyword evidence="4" id="KW-0378">Hydrolase</keyword>
<evidence type="ECO:0000259" key="2">
    <source>
        <dbReference type="Pfam" id="PF00326"/>
    </source>
</evidence>
<dbReference type="EC" id="3.4.14.12" evidence="4"/>
<dbReference type="GO" id="GO:0008236">
    <property type="term" value="F:serine-type peptidase activity"/>
    <property type="evidence" value="ECO:0007669"/>
    <property type="project" value="InterPro"/>
</dbReference>
<dbReference type="InterPro" id="IPR001375">
    <property type="entry name" value="Peptidase_S9_cat"/>
</dbReference>
<dbReference type="SUPFAM" id="SSF53474">
    <property type="entry name" value="alpha/beta-Hydrolases"/>
    <property type="match status" value="1"/>
</dbReference>
<feature type="domain" description="Dipeptidylpeptidase IV N-terminal" evidence="3">
    <location>
        <begin position="218"/>
        <end position="464"/>
    </location>
</feature>
<protein>
    <submittedName>
        <fullName evidence="4">Prolyl tripeptidyl peptidase</fullName>
        <ecNumber evidence="4">3.4.14.12</ecNumber>
    </submittedName>
</protein>
<dbReference type="Pfam" id="PF00930">
    <property type="entry name" value="DPPIV_N"/>
    <property type="match status" value="1"/>
</dbReference>
<feature type="region of interest" description="Disordered" evidence="1">
    <location>
        <begin position="748"/>
        <end position="767"/>
    </location>
</feature>
<gene>
    <name evidence="4" type="primary">ptpA_4</name>
    <name evidence="4" type="ORF">Poly30_44830</name>
</gene>
<feature type="domain" description="Peptidase S9 prolyl oligopeptidase catalytic" evidence="2">
    <location>
        <begin position="550"/>
        <end position="736"/>
    </location>
</feature>
<dbReference type="Gene3D" id="2.140.10.30">
    <property type="entry name" value="Dipeptidylpeptidase IV, N-terminal domain"/>
    <property type="match status" value="1"/>
</dbReference>
<feature type="compositionally biased region" description="Basic and acidic residues" evidence="1">
    <location>
        <begin position="182"/>
        <end position="194"/>
    </location>
</feature>